<reference evidence="7" key="1">
    <citation type="submission" date="2025-08" db="UniProtKB">
        <authorList>
            <consortium name="RefSeq"/>
        </authorList>
    </citation>
    <scope>IDENTIFICATION</scope>
    <source>
        <tissue evidence="7">Muscle</tissue>
    </source>
</reference>
<comment type="similarity">
    <text evidence="5">Belongs to the PRA1 family.</text>
</comment>
<protein>
    <recommendedName>
        <fullName evidence="5">PRA1 family protein</fullName>
    </recommendedName>
</protein>
<keyword evidence="2 5" id="KW-0812">Transmembrane</keyword>
<comment type="subcellular location">
    <subcellularLocation>
        <location evidence="1 5">Membrane</location>
        <topology evidence="1 5">Multi-pass membrane protein</topology>
    </subcellularLocation>
</comment>
<feature type="transmembrane region" description="Helical" evidence="5">
    <location>
        <begin position="128"/>
        <end position="147"/>
    </location>
</feature>
<evidence type="ECO:0000313" key="6">
    <source>
        <dbReference type="Proteomes" id="UP000504631"/>
    </source>
</evidence>
<feature type="transmembrane region" description="Helical" evidence="5">
    <location>
        <begin position="48"/>
        <end position="68"/>
    </location>
</feature>
<evidence type="ECO:0000256" key="1">
    <source>
        <dbReference type="ARBA" id="ARBA00004141"/>
    </source>
</evidence>
<dbReference type="GO" id="GO:0016020">
    <property type="term" value="C:membrane"/>
    <property type="evidence" value="ECO:0007669"/>
    <property type="project" value="UniProtKB-SubCell"/>
</dbReference>
<keyword evidence="3 5" id="KW-1133">Transmembrane helix</keyword>
<sequence>MDKTVTIGDGWELPPLRSLYDFLLESSRFQLPNFRDFEKWGNRVANNLVYYQTNYLYMSIAILLVVALVHPMKMIVGISALMAVWAECTYLFSEKESLLKFKRTYPQVAVILTIICAAYVLYTINSVLLVLFGILLSFCVTFIHASLRLRNVKNKFVNKIEGMGLKRTPMGVVLNCFEHETGITLRTQTTCTHSVH</sequence>
<evidence type="ECO:0000256" key="2">
    <source>
        <dbReference type="ARBA" id="ARBA00022692"/>
    </source>
</evidence>
<feature type="transmembrane region" description="Helical" evidence="5">
    <location>
        <begin position="74"/>
        <end position="92"/>
    </location>
</feature>
<proteinExistence type="inferred from homology"/>
<dbReference type="CTD" id="35128"/>
<dbReference type="KEGG" id="bvk:117237696"/>
<organism evidence="6 7">
    <name type="scientific">Bombus vosnesenskii</name>
    <dbReference type="NCBI Taxonomy" id="207650"/>
    <lineage>
        <taxon>Eukaryota</taxon>
        <taxon>Metazoa</taxon>
        <taxon>Ecdysozoa</taxon>
        <taxon>Arthropoda</taxon>
        <taxon>Hexapoda</taxon>
        <taxon>Insecta</taxon>
        <taxon>Pterygota</taxon>
        <taxon>Neoptera</taxon>
        <taxon>Endopterygota</taxon>
        <taxon>Hymenoptera</taxon>
        <taxon>Apocrita</taxon>
        <taxon>Aculeata</taxon>
        <taxon>Apoidea</taxon>
        <taxon>Anthophila</taxon>
        <taxon>Apidae</taxon>
        <taxon>Bombus</taxon>
        <taxon>Pyrobombus</taxon>
    </lineage>
</organism>
<accession>A0A6J3L083</accession>
<keyword evidence="4 5" id="KW-0472">Membrane</keyword>
<evidence type="ECO:0000256" key="3">
    <source>
        <dbReference type="ARBA" id="ARBA00022989"/>
    </source>
</evidence>
<name>A0A6J3L083_9HYME</name>
<dbReference type="GeneID" id="117237696"/>
<dbReference type="AlphaFoldDB" id="A0A6J3L083"/>
<gene>
    <name evidence="7" type="primary">LOC117237696</name>
</gene>
<evidence type="ECO:0000313" key="7">
    <source>
        <dbReference type="RefSeq" id="XP_033357856.1"/>
    </source>
</evidence>
<dbReference type="RefSeq" id="XP_033357856.1">
    <property type="nucleotide sequence ID" value="XM_033501965.1"/>
</dbReference>
<feature type="transmembrane region" description="Helical" evidence="5">
    <location>
        <begin position="104"/>
        <end position="122"/>
    </location>
</feature>
<evidence type="ECO:0000256" key="5">
    <source>
        <dbReference type="RuleBase" id="RU363107"/>
    </source>
</evidence>
<dbReference type="PANTHER" id="PTHR12859:SF0">
    <property type="entry name" value="PRA1 FAMILY PROTEIN"/>
    <property type="match status" value="1"/>
</dbReference>
<dbReference type="Proteomes" id="UP000504631">
    <property type="component" value="Unplaced"/>
</dbReference>
<keyword evidence="6" id="KW-1185">Reference proteome</keyword>
<evidence type="ECO:0000256" key="4">
    <source>
        <dbReference type="ARBA" id="ARBA00023136"/>
    </source>
</evidence>
<dbReference type="PANTHER" id="PTHR12859">
    <property type="entry name" value="PRA1 PROTEIN"/>
    <property type="match status" value="1"/>
</dbReference>
<dbReference type="InterPro" id="IPR004895">
    <property type="entry name" value="Prenylated_rab_accept_PRA1"/>
</dbReference>
<dbReference type="Pfam" id="PF03208">
    <property type="entry name" value="PRA1"/>
    <property type="match status" value="1"/>
</dbReference>